<keyword evidence="11 16" id="KW-1015">Disulfide bond</keyword>
<dbReference type="Pfam" id="PF14670">
    <property type="entry name" value="FXa_inhibition"/>
    <property type="match status" value="1"/>
</dbReference>
<feature type="disulfide bond" evidence="17">
    <location>
        <begin position="3159"/>
        <end position="3177"/>
    </location>
</feature>
<feature type="domain" description="EGF-like" evidence="22">
    <location>
        <begin position="2635"/>
        <end position="2676"/>
    </location>
</feature>
<dbReference type="Pfam" id="PF16472">
    <property type="entry name" value="DUF5050"/>
    <property type="match status" value="1"/>
</dbReference>
<feature type="repeat" description="LDL-receptor class B" evidence="18">
    <location>
        <begin position="1186"/>
        <end position="1227"/>
    </location>
</feature>
<feature type="disulfide bond" evidence="17">
    <location>
        <begin position="3287"/>
        <end position="3305"/>
    </location>
</feature>
<feature type="disulfide bond" evidence="17">
    <location>
        <begin position="774"/>
        <end position="786"/>
    </location>
</feature>
<dbReference type="SUPFAM" id="SSF63825">
    <property type="entry name" value="YWTD domain"/>
    <property type="match status" value="8"/>
</dbReference>
<dbReference type="RefSeq" id="XP_013781727.1">
    <property type="nucleotide sequence ID" value="XM_013926273.2"/>
</dbReference>
<evidence type="ECO:0000256" key="4">
    <source>
        <dbReference type="ARBA" id="ARBA00022583"/>
    </source>
</evidence>
<dbReference type="PANTHER" id="PTHR22722:SF14">
    <property type="entry name" value="MEGALIN, ISOFORM A"/>
    <property type="match status" value="1"/>
</dbReference>
<feature type="signal peptide" evidence="21">
    <location>
        <begin position="1"/>
        <end position="16"/>
    </location>
</feature>
<dbReference type="Gene3D" id="2.10.25.10">
    <property type="entry name" value="Laminin"/>
    <property type="match status" value="8"/>
</dbReference>
<evidence type="ECO:0000256" key="7">
    <source>
        <dbReference type="ARBA" id="ARBA00022737"/>
    </source>
</evidence>
<evidence type="ECO:0000256" key="3">
    <source>
        <dbReference type="ARBA" id="ARBA00022536"/>
    </source>
</evidence>
<feature type="disulfide bond" evidence="17">
    <location>
        <begin position="2301"/>
        <end position="2319"/>
    </location>
</feature>
<feature type="chain" id="PRO_5045787913" evidence="21">
    <location>
        <begin position="17"/>
        <end position="4116"/>
    </location>
</feature>
<dbReference type="InterPro" id="IPR002172">
    <property type="entry name" value="LDrepeatLR_classA_rpt"/>
</dbReference>
<dbReference type="SUPFAM" id="SSF57196">
    <property type="entry name" value="EGF/Laminin"/>
    <property type="match status" value="6"/>
</dbReference>
<dbReference type="PROSITE" id="PS00022">
    <property type="entry name" value="EGF_1"/>
    <property type="match status" value="1"/>
</dbReference>
<feature type="disulfide bond" evidence="17">
    <location>
        <begin position="813"/>
        <end position="825"/>
    </location>
</feature>
<evidence type="ECO:0000256" key="2">
    <source>
        <dbReference type="ARBA" id="ARBA00009939"/>
    </source>
</evidence>
<dbReference type="InterPro" id="IPR026823">
    <property type="entry name" value="cEGF"/>
</dbReference>
<dbReference type="Proteomes" id="UP000694941">
    <property type="component" value="Unplaced"/>
</dbReference>
<feature type="disulfide bond" evidence="17">
    <location>
        <begin position="2262"/>
        <end position="2280"/>
    </location>
</feature>
<feature type="disulfide bond" evidence="17">
    <location>
        <begin position="3338"/>
        <end position="3353"/>
    </location>
</feature>
<evidence type="ECO:0000313" key="24">
    <source>
        <dbReference type="RefSeq" id="XP_013781727.1"/>
    </source>
</evidence>
<dbReference type="InterPro" id="IPR000033">
    <property type="entry name" value="LDLR_classB_rpt"/>
</dbReference>
<dbReference type="InterPro" id="IPR011042">
    <property type="entry name" value="6-blade_b-propeller_TolB-like"/>
</dbReference>
<feature type="disulfide bond" evidence="17">
    <location>
        <begin position="3299"/>
        <end position="3314"/>
    </location>
</feature>
<dbReference type="Pfam" id="PF07645">
    <property type="entry name" value="EGF_CA"/>
    <property type="match status" value="3"/>
</dbReference>
<dbReference type="GeneID" id="106466025"/>
<keyword evidence="10 20" id="KW-0472">Membrane</keyword>
<evidence type="ECO:0000256" key="15">
    <source>
        <dbReference type="ARBA" id="ARBA00037878"/>
    </source>
</evidence>
<gene>
    <name evidence="24" type="primary">LOC106466025</name>
</gene>
<name>A0ABM1BGV0_LIMPO</name>
<feature type="disulfide bond" evidence="17">
    <location>
        <begin position="3363"/>
        <end position="3375"/>
    </location>
</feature>
<feature type="domain" description="EGF-like" evidence="22">
    <location>
        <begin position="50"/>
        <end position="88"/>
    </location>
</feature>
<feature type="disulfide bond" evidence="17">
    <location>
        <begin position="3468"/>
        <end position="3483"/>
    </location>
</feature>
<dbReference type="Pfam" id="PF12662">
    <property type="entry name" value="cEGF"/>
    <property type="match status" value="1"/>
</dbReference>
<dbReference type="Pfam" id="PF00058">
    <property type="entry name" value="Ldl_recept_b"/>
    <property type="match status" value="6"/>
</dbReference>
<reference evidence="24" key="1">
    <citation type="submission" date="2025-08" db="UniProtKB">
        <authorList>
            <consortium name="RefSeq"/>
        </authorList>
    </citation>
    <scope>IDENTIFICATION</scope>
    <source>
        <tissue evidence="24">Muscle</tissue>
    </source>
</reference>
<dbReference type="InterPro" id="IPR018097">
    <property type="entry name" value="EGF_Ca-bd_CS"/>
</dbReference>
<feature type="disulfide bond" evidence="17">
    <location>
        <begin position="3456"/>
        <end position="3474"/>
    </location>
</feature>
<accession>A0ABM1BGV0</accession>
<evidence type="ECO:0000313" key="23">
    <source>
        <dbReference type="Proteomes" id="UP000694941"/>
    </source>
</evidence>
<keyword evidence="9 20" id="KW-1133">Transmembrane helix</keyword>
<evidence type="ECO:0000256" key="8">
    <source>
        <dbReference type="ARBA" id="ARBA00022837"/>
    </source>
</evidence>
<keyword evidence="7" id="KW-0677">Repeat</keyword>
<feature type="transmembrane region" description="Helical" evidence="20">
    <location>
        <begin position="3944"/>
        <end position="3969"/>
    </location>
</feature>
<feature type="disulfide bond" evidence="17">
    <location>
        <begin position="985"/>
        <end position="1003"/>
    </location>
</feature>
<dbReference type="PROSITE" id="PS50068">
    <property type="entry name" value="LDLRA_2"/>
    <property type="match status" value="29"/>
</dbReference>
<feature type="repeat" description="LDL-receptor class B" evidence="18">
    <location>
        <begin position="582"/>
        <end position="624"/>
    </location>
</feature>
<proteinExistence type="inferred from homology"/>
<feature type="disulfide bond" evidence="17">
    <location>
        <begin position="2523"/>
        <end position="2541"/>
    </location>
</feature>
<dbReference type="InterPro" id="IPR000152">
    <property type="entry name" value="EGF-type_Asp/Asn_hydroxyl_site"/>
</dbReference>
<evidence type="ECO:0000256" key="18">
    <source>
        <dbReference type="PROSITE-ProRule" id="PRU00461"/>
    </source>
</evidence>
<dbReference type="InterPro" id="IPR023415">
    <property type="entry name" value="LDLR_class-A_CS"/>
</dbReference>
<dbReference type="SMART" id="SM00179">
    <property type="entry name" value="EGF_CA"/>
    <property type="match status" value="8"/>
</dbReference>
<feature type="disulfide bond" evidence="17">
    <location>
        <begin position="3050"/>
        <end position="3065"/>
    </location>
</feature>
<dbReference type="PROSITE" id="PS01187">
    <property type="entry name" value="EGF_CA"/>
    <property type="match status" value="4"/>
</dbReference>
<feature type="disulfide bond" evidence="17">
    <location>
        <begin position="3449"/>
        <end position="3461"/>
    </location>
</feature>
<feature type="repeat" description="LDL-receptor class B" evidence="18">
    <location>
        <begin position="3663"/>
        <end position="3711"/>
    </location>
</feature>
<keyword evidence="13" id="KW-0168">Coated pit</keyword>
<feature type="disulfide bond" evidence="17">
    <location>
        <begin position="741"/>
        <end position="759"/>
    </location>
</feature>
<feature type="disulfide bond" evidence="16">
    <location>
        <begin position="54"/>
        <end position="64"/>
    </location>
</feature>
<dbReference type="InterPro" id="IPR001881">
    <property type="entry name" value="EGF-like_Ca-bd_dom"/>
</dbReference>
<dbReference type="PROSITE" id="PS01209">
    <property type="entry name" value="LDLRA_1"/>
    <property type="match status" value="13"/>
</dbReference>
<dbReference type="PROSITE" id="PS50026">
    <property type="entry name" value="EGF_3"/>
    <property type="match status" value="4"/>
</dbReference>
<dbReference type="InterPro" id="IPR009030">
    <property type="entry name" value="Growth_fac_rcpt_cys_sf"/>
</dbReference>
<feature type="disulfide bond" evidence="17">
    <location>
        <begin position="2516"/>
        <end position="2528"/>
    </location>
</feature>
<feature type="disulfide bond" evidence="17">
    <location>
        <begin position="873"/>
        <end position="888"/>
    </location>
</feature>
<evidence type="ECO:0000256" key="12">
    <source>
        <dbReference type="ARBA" id="ARBA00023170"/>
    </source>
</evidence>
<evidence type="ECO:0000256" key="5">
    <source>
        <dbReference type="ARBA" id="ARBA00022692"/>
    </source>
</evidence>
<evidence type="ECO:0000256" key="14">
    <source>
        <dbReference type="ARBA" id="ARBA00023180"/>
    </source>
</evidence>
<protein>
    <submittedName>
        <fullName evidence="24">Low-density lipoprotein receptor-related protein 2-like</fullName>
    </submittedName>
</protein>
<feature type="repeat" description="LDL-receptor class B" evidence="18">
    <location>
        <begin position="1956"/>
        <end position="1997"/>
    </location>
</feature>
<feature type="disulfide bond" evidence="17">
    <location>
        <begin position="978"/>
        <end position="990"/>
    </location>
</feature>
<feature type="disulfide bond" evidence="17">
    <location>
        <begin position="3244"/>
        <end position="3262"/>
    </location>
</feature>
<evidence type="ECO:0000256" key="19">
    <source>
        <dbReference type="SAM" id="MobiDB-lite"/>
    </source>
</evidence>
<evidence type="ECO:0000256" key="11">
    <source>
        <dbReference type="ARBA" id="ARBA00023157"/>
    </source>
</evidence>
<keyword evidence="5 20" id="KW-0812">Transmembrane</keyword>
<feature type="repeat" description="LDL-receptor class B" evidence="18">
    <location>
        <begin position="1317"/>
        <end position="1361"/>
    </location>
</feature>
<dbReference type="InterPro" id="IPR049883">
    <property type="entry name" value="NOTCH1_EGF-like"/>
</dbReference>
<dbReference type="Pfam" id="PF00057">
    <property type="entry name" value="Ldl_recept_a"/>
    <property type="match status" value="27"/>
</dbReference>
<feature type="disulfide bond" evidence="17">
    <location>
        <begin position="2430"/>
        <end position="2448"/>
    </location>
</feature>
<evidence type="ECO:0000256" key="13">
    <source>
        <dbReference type="ARBA" id="ARBA00023176"/>
    </source>
</evidence>
<feature type="repeat" description="LDL-receptor class B" evidence="18">
    <location>
        <begin position="2808"/>
        <end position="2850"/>
    </location>
</feature>
<organism evidence="23 24">
    <name type="scientific">Limulus polyphemus</name>
    <name type="common">Atlantic horseshoe crab</name>
    <dbReference type="NCBI Taxonomy" id="6850"/>
    <lineage>
        <taxon>Eukaryota</taxon>
        <taxon>Metazoa</taxon>
        <taxon>Ecdysozoa</taxon>
        <taxon>Arthropoda</taxon>
        <taxon>Chelicerata</taxon>
        <taxon>Merostomata</taxon>
        <taxon>Xiphosura</taxon>
        <taxon>Limulidae</taxon>
        <taxon>Limulus</taxon>
    </lineage>
</organism>
<feature type="disulfide bond" evidence="17">
    <location>
        <begin position="3370"/>
        <end position="3388"/>
    </location>
</feature>
<feature type="repeat" description="LDL-receptor class B" evidence="18">
    <location>
        <begin position="1273"/>
        <end position="1316"/>
    </location>
</feature>
<dbReference type="Gene3D" id="2.120.10.30">
    <property type="entry name" value="TolB, C-terminal domain"/>
    <property type="match status" value="8"/>
</dbReference>
<feature type="disulfide bond" evidence="17">
    <location>
        <begin position="2387"/>
        <end position="2405"/>
    </location>
</feature>
<dbReference type="SUPFAM" id="SSF57184">
    <property type="entry name" value="Growth factor receptor domain"/>
    <property type="match status" value="3"/>
</dbReference>
<feature type="disulfide bond" evidence="17">
    <location>
        <begin position="2423"/>
        <end position="2435"/>
    </location>
</feature>
<dbReference type="CDD" id="cd00112">
    <property type="entry name" value="LDLa"/>
    <property type="match status" value="24"/>
</dbReference>
<feature type="repeat" description="LDL-receptor class B" evidence="18">
    <location>
        <begin position="1644"/>
        <end position="1688"/>
    </location>
</feature>
<feature type="disulfide bond" evidence="17">
    <location>
        <begin position="3280"/>
        <end position="3292"/>
    </location>
</feature>
<feature type="disulfide bond" evidence="17">
    <location>
        <begin position="2599"/>
        <end position="2611"/>
    </location>
</feature>
<feature type="disulfide bond" evidence="17">
    <location>
        <begin position="2255"/>
        <end position="2267"/>
    </location>
</feature>
<feature type="disulfide bond" evidence="17">
    <location>
        <begin position="793"/>
        <end position="808"/>
    </location>
</feature>
<evidence type="ECO:0000256" key="1">
    <source>
        <dbReference type="ARBA" id="ARBA00004479"/>
    </source>
</evidence>
<feature type="disulfide bond" evidence="17">
    <location>
        <begin position="913"/>
        <end position="928"/>
    </location>
</feature>
<evidence type="ECO:0000256" key="20">
    <source>
        <dbReference type="SAM" id="Phobius"/>
    </source>
</evidence>
<dbReference type="SUPFAM" id="SSF57424">
    <property type="entry name" value="LDL receptor-like module"/>
    <property type="match status" value="28"/>
</dbReference>
<evidence type="ECO:0000259" key="22">
    <source>
        <dbReference type="PROSITE" id="PS50026"/>
    </source>
</evidence>
<comment type="similarity">
    <text evidence="2">Belongs to the LDLR family.</text>
</comment>
<dbReference type="InterPro" id="IPR056588">
    <property type="entry name" value="EGF_LRP2"/>
</dbReference>
<feature type="disulfide bond" evidence="17">
    <location>
        <begin position="820"/>
        <end position="838"/>
    </location>
</feature>
<feature type="disulfide bond" evidence="16">
    <location>
        <begin position="3917"/>
        <end position="3926"/>
    </location>
</feature>
<feature type="region of interest" description="Disordered" evidence="19">
    <location>
        <begin position="4075"/>
        <end position="4101"/>
    </location>
</feature>
<evidence type="ECO:0000256" key="21">
    <source>
        <dbReference type="SAM" id="SignalP"/>
    </source>
</evidence>
<feature type="repeat" description="LDL-receptor class B" evidence="18">
    <location>
        <begin position="1912"/>
        <end position="1955"/>
    </location>
</feature>
<dbReference type="SMART" id="SM00135">
    <property type="entry name" value="LY"/>
    <property type="match status" value="35"/>
</dbReference>
<feature type="repeat" description="LDL-receptor class B" evidence="18">
    <location>
        <begin position="2765"/>
        <end position="2807"/>
    </location>
</feature>
<dbReference type="PROSITE" id="PS51120">
    <property type="entry name" value="LDLRB"/>
    <property type="match status" value="15"/>
</dbReference>
<keyword evidence="4" id="KW-0254">Endocytosis</keyword>
<feature type="disulfide bond" evidence="17">
    <location>
        <begin position="781"/>
        <end position="799"/>
    </location>
</feature>
<dbReference type="InterPro" id="IPR036055">
    <property type="entry name" value="LDL_receptor-like_sf"/>
</dbReference>
<dbReference type="InterPro" id="IPR000742">
    <property type="entry name" value="EGF"/>
</dbReference>
<evidence type="ECO:0000256" key="6">
    <source>
        <dbReference type="ARBA" id="ARBA00022729"/>
    </source>
</evidence>
<feature type="disulfide bond" evidence="17">
    <location>
        <begin position="3326"/>
        <end position="3344"/>
    </location>
</feature>
<feature type="disulfide bond" evidence="17">
    <location>
        <begin position="2294"/>
        <end position="2306"/>
    </location>
</feature>
<dbReference type="PROSITE" id="PS01186">
    <property type="entry name" value="EGF_2"/>
    <property type="match status" value="3"/>
</dbReference>
<keyword evidence="6 21" id="KW-0732">Signal</keyword>
<feature type="disulfide bond" evidence="17">
    <location>
        <begin position="3319"/>
        <end position="3331"/>
    </location>
</feature>
<dbReference type="PRINTS" id="PR00261">
    <property type="entry name" value="LDLRECEPTOR"/>
</dbReference>
<keyword evidence="3 16" id="KW-0245">EGF-like domain</keyword>
<dbReference type="PANTHER" id="PTHR22722">
    <property type="entry name" value="LOW-DENSITY LIPOPROTEIN RECEPTOR-RELATED PROTEIN 2-RELATED"/>
    <property type="match status" value="1"/>
</dbReference>
<feature type="domain" description="EGF-like" evidence="22">
    <location>
        <begin position="3894"/>
        <end position="3927"/>
    </location>
</feature>
<keyword evidence="14" id="KW-0325">Glycoprotein</keyword>
<sequence length="4116" mass="461156">MCIYCTFTIATSLCSSLSCEYKCQASLDGGKCYCATGMQVNPADSRSCTDFDECSQWGFCDQTCVNLHSSFECTCAAGYRLVPPRHCRAENSTQMMLLFTHHSKIYKSDPQGLNLEIIANTTATSAVDFHYNKGLIFWSDTQTRKVYQLQASDMKQSGEIVIHFPWNPVCLAVDWVGNKLYICDAVGQKIDLMELEGDQHAIIISHKLSSLLDITLDPTVGLMFFSYDDKVDKAHMDGSNRNSIVDSFIYKASGLTIDYVNKLLIWCDSLLNQIVAVDYDGKKRHTIVRGSSVVPFPSRLTVFENSVYWTDGRRQGVMRTHLFNSSESVDFIYHDKTLLKGPKAIKFYHPLRQPPVTNPCEVNNGGCEHMCVVTPSAEEYGLGYRCVCSIGFEISPNGRSCTRVEEFLLYSQQTFVRGTILNPVGEGFTDAIIPIVSKPARYVGLDFDTHRGYIYYSDVILDVIYRIKTDGTGKENVLVSQYEGMEGLALDWISNNLYYIKSKKGTLNVISMNNYQNRKTLIDNLRHPRAIVVHPNRGYLFYSEWDQPAKISRTYLDGTNSLMFHGIILGWPTGLSIDFMKDRLYWCDALLAHIQHANLDGTDVQTISSSMVRHPFSLVIHNEWLYVTDWKLDAVLKMNKDTGADKEIMVTAEEGNHFYGIKIFSAKNQKINPHHPCHVNNGNCEKFCFAIPVNNRRGQNLHVHCGCPFGEKLGDNKINCVSDPNTEPPVNACPNSWDFTCDNNHCIPSTWVCDGDDDCLDNSDENQNCTKLTCSAGRFQCSSGRCIPLSFKCDSENDCGDYSDEADCANVTCEATEFSCGNGQCVPQSWKCDSQNDCDDGSDEGDFCVKRTCAYYQFTCPASGHCVPQSWVCDGDNDCFDGADEQGCTPITCPSSQFQCGDHKQCIHNSYRCDGVSDCQDGSDELGCPSTATNDCDPEKSFQCKTSRICIPKLWHCDGSSDCEDGSDEPDNCGEVVCPLNSFRCNNTRCIVKSWICDGTDDCGDGSDEDHRHACGPAPFTCPSNQWKCPNLTERCISVSQVCDGITDCPNDADEGPTCSFDQCEKDNNGCSYNCTQTPLGPICLCPQGEVLNDTTTCVDQNECVSPGHCSQDCVNTKGSFKCTCQGGYKLATDHLTCKAVNWTDAFLVISNRWSILMANLNTSNIEQLPIEIEYAVATASDVASGYIYWSDMILKKIFRMKNDGQQEVVISGGVDLVEGLAVDWVGRNLYWVDSKLNTMEVTTLDGENHIVLFSENITQPRGLAVDPREEVRLVFWSDWGENPRIESAGLDGSLRQTVVDTKIFWPNGLTLDIPNKRMYFADAKLDYIDFCNYDGSGRHQVIAHNHYLIHPHSLTVFEDTLYWTDRLLNRVLSCNKFHGTNQTVVPHMFSRPLSIHVNHAVLQPPAINPCLSSSCSHLCLLSPSVSSGFSCLCPSGYEQDQAETGTCNPVDTPYLMIMKSTQLVDRSLSPDDTSFGRFTPVIGIENGYDFDFDKKNGILFWVQLEVDDRENGVLYKVSLTGGNWTKVLPDGIIGAPYTVTYDWLGQNLYIGNRKASNIEVLKIDGEESFRKVILVNDGTENGIGKPKSIAVYPEEGKLFWLDEGGIGVPQKLARVDMDGKNSTVLVKGGLHHLEVLTVDLLNKRLYWSQSFPGIIETADFNGNDRKTVVPASSHISKPQGLAIYNNTLFYLDVVYENIVRVNLPRGTNPTVMDKNIEDMRTMKIYGKRPDVVKHPCQKSNGGCQQICVPSSANQRTCLCSTGYKEKDTTKCEAYSSFVVVSELDNVRGYSLEDHSEAMQPIAGSGHNILHLDVHVAKKHIYWVEFNQEERIGIYRIKPDGTDFAHVISSGIGSYGIRGLAVDWLAENLYFTNVFPHETFVEVCWLDGSNRLVLFKTTTDSPREIAVNPIKRFLYWIDYGKYPKIEKSLLDGTNRTPIVVTGITSPRDLTVDITTHNVYWVDSREDAIQRVSFSGGRREYIRRNLPNPVGVAVVGSEMYWVDQNLQTVFKATKQPGDTSSPKLIKSDLYTLMDIVIFDKNVQPISSQNICSRQENRICEQLCFAMPEGTKAKNRKCACAVGSLAVDDQEKIERSDMDGMNRETLVFATVYPFAITVFGGFIYWTDLQLRGIYRADKYTGSGLIEMVKGLEESPKDIQIFAPDRQTCKENACSRNNGGCAHSCHQAPNGTVECLCNDTYKVANDGLMCVEHSVNCDESKFACANGNCLSRQWVCDGADDCGDDTDENENFCSIRTCSPQEYHCGSGQCILKVWLCDHEKDCKDNSDEQDCEYLPCSEGEFTCANFRCIPNSQVCNGVDDCRDNVASDESHANCPNNRTCPGAYIKCEATNICVERYWLCDGDNDCGDNSDENLFFCSQTSCPAYSFRCTNHKCIPSTWYCDGEEDCEDGEDEPSEYCESETRTCFSDLFSCDNGNCIPSIHICDGDNDCLDNSDEDERHQCDTRECDPEKEFTCTQNKQWGHATCILKQWICDGEPDCVDGADENTSLHNCPAPEPCNAYQFQCNNHRCISEEWVCDHDNDCGDASDEPKNCTYPTCSSDEFPCRNGKCVFKVYQCDGEDDCGDGSDESAEECTTKEPTCNGAQFLCKNGKCIDYELVCNKQEDCDDGSDESSHCYVDECASIESNQCEHKCVNTLTGFYCECNEGYQLMKDGKACQDIDECTKEWGGCSQYCLNTPGSYYCKCNDTYYEREMDSLTCKRKDDIFPWIIFSNHYYLRNMSVDGSHYNLIKMDLHNVVALDFDYRDERLYFCDVGTETIGRIFINGTNEETIIHHNAHGLEGLGVDWIGRKIYWLDSTSKQLSVAELDGTNRKTLLGRGFFNPQALAIHPGIGYLYMTDWGHHAFIGRIGLDGSNFSRLITFKDKLVWPNALTIDYFSNKLFWADAHLDYIEFSDMDGEHRHTVLQGRIVPNVFALSIFDDFLYWTDWNIKGLYKAHKFTGENIQILRNTTHRPYDIHIYHPLRQLPYPNPCENKNGECSHLCLLSPGGGRICACPDQFILLDNVTCIANCTSGQHRCSGSDDRCIPILWRCDGKNDCSDESDEKGCPPFHCKVGQYQCNNNETCVSSLQVCDGNNDCGDNSDERYCDLPCGEHSIKCNDTGRCISQSWQCDGDNDCSDKSDEDPAVCHHQECDSDVQFRCNSGKCIPKLWYCDLDDDCGDDSDEPAYLCRNRNCPFGWQKCPAHNNYRCIPTWLFCDGKNDCQDNSDETNLDYCPKCLEMDDFKCNNNKCIPIRWHCDFKDDCGDNSDEDPTTCENLYRECSESEFQCDNQKCIPSSWRCNHDDDCDDRSDEKDCLNYQCKEDQFKCQSGHCISNKLVCDGNKDCHDVSDEQNCPTRYPGGRYCHNSYFECNNTVCLQLDFVCDGDDDCGDASDEKEDLCRNYKCDSSRRFQCMNDHCIPHWKLCNGVDDCGDSSDENNHTLCGILSIPCDETEFQCVNQKCIPRTKVCNHEDDCGDMSDENGCHIGSCNTITHGGCQHGCTTLNKGGYICVCPKGFKVTKSNPKLCEDIDECSVFGHSCSQICTNYNGTYSCSCKENFQAFSGGCVAKGPPPVLMIANGPEIRMVDVESKRQTFLIQGESRIHDIDFDPLHSIVYWSDSYDKVIKRSFIPYINDSDPGTGYSQNLEVKGIAKPGAIAVDWIAGNLYWMDTGLSDYGPQGKIFTSLLDGRYRRSIISTKLQHPTSLSLDPEIGKLFWTDAGSSPKIESAWMDGTNRKVLVNNKLGYPSGITVDYAGGHRIYWCDSKLNTVESIKSDGSDRVIVISGELFHPISLDLFEDHLYWVTRDTGEIYKQDKFGRGIKVKISQRLETPTDIKIYQPFKYNTSVLNHCKNASCTHLCLLIPRGYRCSCPDGSNLLKSNQLSCNSAMEVPKPEPLHCPCKNGGVCHQDFSKIVCLCPVNFGGIHCENYFQQVRVTTTSSAEGVISIVIPVIIILLVLLLAVGMFFIIYTKLLKKNESRDQSVSFRSGTNVEFSPTFIRNGNCDTNNGEPLDAECNLGNINKTTDFCNPVYDAVILEAGKLSELFEVPSEVLGKNLTGEFNYTSNTECAALSQGNGVKLSSSGTRKRQAALDPTHVDTGKDTQHLVDEDKSECLSY</sequence>
<dbReference type="PROSITE" id="PS00010">
    <property type="entry name" value="ASX_HYDROXYL"/>
    <property type="match status" value="2"/>
</dbReference>
<feature type="repeat" description="LDL-receptor class B" evidence="18">
    <location>
        <begin position="1228"/>
        <end position="1270"/>
    </location>
</feature>
<feature type="domain" description="EGF-like" evidence="22">
    <location>
        <begin position="1407"/>
        <end position="1444"/>
    </location>
</feature>
<feature type="disulfide bond" evidence="17">
    <location>
        <begin position="3090"/>
        <end position="3105"/>
    </location>
</feature>
<feature type="repeat" description="LDL-receptor class B" evidence="18">
    <location>
        <begin position="3757"/>
        <end position="3799"/>
    </location>
</feature>
<feature type="repeat" description="LDL-receptor class B" evidence="18">
    <location>
        <begin position="2897"/>
        <end position="2940"/>
    </location>
</feature>
<feature type="disulfide bond" evidence="17">
    <location>
        <begin position="2556"/>
        <end position="2568"/>
    </location>
</feature>
<comment type="caution">
    <text evidence="16">Lacks conserved residue(s) required for the propagation of feature annotation.</text>
</comment>
<dbReference type="Gene3D" id="4.10.400.10">
    <property type="entry name" value="Low-density Lipoprotein Receptor"/>
    <property type="match status" value="29"/>
</dbReference>
<evidence type="ECO:0000256" key="9">
    <source>
        <dbReference type="ARBA" id="ARBA00022989"/>
    </source>
</evidence>
<feature type="disulfide bond" evidence="17">
    <location>
        <begin position="2214"/>
        <end position="2226"/>
    </location>
</feature>
<feature type="repeat" description="LDL-receptor class B" evidence="18">
    <location>
        <begin position="3712"/>
        <end position="3755"/>
    </location>
</feature>
<dbReference type="SMART" id="SM00192">
    <property type="entry name" value="LDLa"/>
    <property type="match status" value="29"/>
</dbReference>
<dbReference type="InterPro" id="IPR032485">
    <property type="entry name" value="LRP1-like_beta_prop"/>
</dbReference>
<keyword evidence="23" id="KW-1185">Reference proteome</keyword>
<feature type="disulfide bond" evidence="17">
    <location>
        <begin position="2606"/>
        <end position="2624"/>
    </location>
</feature>
<evidence type="ECO:0000256" key="17">
    <source>
        <dbReference type="PROSITE-ProRule" id="PRU00124"/>
    </source>
</evidence>
<evidence type="ECO:0000256" key="10">
    <source>
        <dbReference type="ARBA" id="ARBA00023136"/>
    </source>
</evidence>
<dbReference type="CDD" id="cd00054">
    <property type="entry name" value="EGF_CA"/>
    <property type="match status" value="2"/>
</dbReference>
<comment type="subcellular location">
    <subcellularLocation>
        <location evidence="15">Membrane</location>
        <location evidence="15">Coated pit</location>
    </subcellularLocation>
    <subcellularLocation>
        <location evidence="1">Membrane</location>
        <topology evidence="1">Single-pass type I membrane protein</topology>
    </subcellularLocation>
</comment>
<feature type="disulfide bond" evidence="17">
    <location>
        <begin position="2563"/>
        <end position="2581"/>
    </location>
</feature>
<dbReference type="Pfam" id="PF24468">
    <property type="entry name" value="EGF_LRP2"/>
    <property type="match status" value="1"/>
</dbReference>
<feature type="disulfide bond" evidence="17">
    <location>
        <begin position="2274"/>
        <end position="2289"/>
    </location>
</feature>
<feature type="disulfide bond" evidence="17">
    <location>
        <begin position="2380"/>
        <end position="2392"/>
    </location>
</feature>
<feature type="repeat" description="LDL-receptor class B" evidence="18">
    <location>
        <begin position="452"/>
        <end position="494"/>
    </location>
</feature>
<keyword evidence="12" id="KW-0675">Receptor</keyword>
<dbReference type="SMART" id="SM00181">
    <property type="entry name" value="EGF"/>
    <property type="match status" value="19"/>
</dbReference>
<feature type="disulfide bond" evidence="17">
    <location>
        <begin position="2221"/>
        <end position="2239"/>
    </location>
</feature>
<keyword evidence="8" id="KW-0106">Calcium</keyword>
<dbReference type="InterPro" id="IPR051221">
    <property type="entry name" value="LDLR-related"/>
</dbReference>
<evidence type="ECO:0000256" key="16">
    <source>
        <dbReference type="PROSITE-ProRule" id="PRU00076"/>
    </source>
</evidence>
<feature type="disulfide bond" evidence="17">
    <location>
        <begin position="3412"/>
        <end position="3430"/>
    </location>
</feature>